<evidence type="ECO:0000256" key="2">
    <source>
        <dbReference type="ARBA" id="ARBA00022737"/>
    </source>
</evidence>
<dbReference type="RefSeq" id="WP_015732260.1">
    <property type="nucleotide sequence ID" value="NC_013410.1"/>
</dbReference>
<dbReference type="Pfam" id="PF15902">
    <property type="entry name" value="Sortilin-Vps10"/>
    <property type="match status" value="1"/>
</dbReference>
<dbReference type="PANTHER" id="PTHR43739">
    <property type="entry name" value="XYLOGLUCANASE (EUROFUNG)"/>
    <property type="match status" value="1"/>
</dbReference>
<keyword evidence="1 9" id="KW-0732">Signal</keyword>
<feature type="compositionally biased region" description="Basic and acidic residues" evidence="8">
    <location>
        <begin position="298"/>
        <end position="314"/>
    </location>
</feature>
<proteinExistence type="inferred from homology"/>
<dbReference type="InterPro" id="IPR052025">
    <property type="entry name" value="Xyloglucanase_GH74"/>
</dbReference>
<keyword evidence="4" id="KW-0119">Carbohydrate metabolism</keyword>
<keyword evidence="3" id="KW-0378">Hydrolase</keyword>
<organism evidence="11 12">
    <name type="scientific">Fibrobacter succinogenes (strain ATCC 19169 / S85)</name>
    <dbReference type="NCBI Taxonomy" id="59374"/>
    <lineage>
        <taxon>Bacteria</taxon>
        <taxon>Pseudomonadati</taxon>
        <taxon>Fibrobacterota</taxon>
        <taxon>Fibrobacteria</taxon>
        <taxon>Fibrobacterales</taxon>
        <taxon>Fibrobacteraceae</taxon>
        <taxon>Fibrobacter</taxon>
    </lineage>
</organism>
<keyword evidence="2" id="KW-0677">Repeat</keyword>
<evidence type="ECO:0000256" key="7">
    <source>
        <dbReference type="ARBA" id="ARBA00037986"/>
    </source>
</evidence>
<feature type="signal peptide" evidence="9">
    <location>
        <begin position="1"/>
        <end position="22"/>
    </location>
</feature>
<evidence type="ECO:0000256" key="1">
    <source>
        <dbReference type="ARBA" id="ARBA00022729"/>
    </source>
</evidence>
<evidence type="ECO:0000313" key="12">
    <source>
        <dbReference type="Proteomes" id="UP000001497"/>
    </source>
</evidence>
<evidence type="ECO:0000256" key="9">
    <source>
        <dbReference type="SAM" id="SignalP"/>
    </source>
</evidence>
<comment type="similarity">
    <text evidence="7">Belongs to the glycosyl hydrolase 74 family.</text>
</comment>
<evidence type="ECO:0000313" key="11">
    <source>
        <dbReference type="EMBL" id="ACX75903.1"/>
    </source>
</evidence>
<sequence>MFGKISLIGIATLAALATTANAEKYEWGNVRFDGGGFVSAVMFHPKAENLLYARTDVGGIYRFDFQNKTWIPLMDFISENDKGLYGTEAFALDPNDPKRIYVLAGTGYFSKGRTAVLRSEDFGATWDTSYVEMLAHGNGMGRQTGEKLAVDPNKGNIIFCGSRTKGLYKSTDYGKTWTSAYKVALSTATESSLNGVNGISFVMFDESQGKNADGSTKTIYIGISETKDNLQVSHDGGATWEAIKGVPTGLMPHRAKIVDGDMYVTFADGPGPYNIASGGFYKYNIAGGTWTDLTPSDSVEHEGSTTKSYEKDKSSYGGVAIDPKDKNHIVISTLGKYTGRHVTKDEKENYGDRIYATTDGGKTWNHGQHYNDIPNIDANGTDWIPGNAIHWAGSLEINPFNNKQAWVTSGNGIFMTEDVSAKVPLWKFMSKGIEETVPLDIVSIPGGPLVTAIGDYDGAVYTDIKQSAQRHKPTIGTTESMGYAPLTGSLVRTGVITVYGKYDSQNFNVMYRSDDMGKTWDSVKTTLKGPKGLVVLSADGKIMLHRPDQGATVYRSDDNGASWTAVETGTQTNYSRIVADPVDPKTFYVMGGMGSLYRSTDGGKTFAEAEARLQNEQAGEYYNGGGLIRTVPKREGHLWVPMDQAQVWQPKGFTEYGLAYTEDGGKSWNRCEGASTAIAVGIGKAKEGADYETIFIWGAAKSGDPIGIYRSTDKCKTFERVNDDMHQFGGPGNGNFVQGDMNTFGVVYMSTVGRGTIVGAPEGTEFVEVTPTGLNTAKISLGKVTLTQQNRTLQVNVPSESKLEVIALNGKTLLTADVNGNRSVSLKKLPTGKYIAKVVGTNGKLLLKKSIAIK</sequence>
<accession>A0ABM5LJV6</accession>
<dbReference type="InterPro" id="IPR002860">
    <property type="entry name" value="BNR_rpt"/>
</dbReference>
<evidence type="ECO:0000256" key="4">
    <source>
        <dbReference type="ARBA" id="ARBA00023277"/>
    </source>
</evidence>
<dbReference type="Proteomes" id="UP000001497">
    <property type="component" value="Chromosome"/>
</dbReference>
<evidence type="ECO:0000256" key="3">
    <source>
        <dbReference type="ARBA" id="ARBA00022801"/>
    </source>
</evidence>
<gene>
    <name evidence="11" type="ordered locus">Fisuc_2317</name>
</gene>
<dbReference type="InterPro" id="IPR015943">
    <property type="entry name" value="WD40/YVTN_repeat-like_dom_sf"/>
</dbReference>
<dbReference type="SUPFAM" id="SSF110296">
    <property type="entry name" value="Oligoxyloglucan reducing end-specific cellobiohydrolase"/>
    <property type="match status" value="2"/>
</dbReference>
<keyword evidence="5" id="KW-0326">Glycosidase</keyword>
<keyword evidence="6" id="KW-0624">Polysaccharide degradation</keyword>
<name>A0ABM5LJV6_FIBSS</name>
<keyword evidence="12" id="KW-1185">Reference proteome</keyword>
<dbReference type="EMBL" id="CP001792">
    <property type="protein sequence ID" value="ACX75903.1"/>
    <property type="molecule type" value="Genomic_DNA"/>
</dbReference>
<feature type="domain" description="Sortilin N-terminal" evidence="10">
    <location>
        <begin position="552"/>
        <end position="727"/>
    </location>
</feature>
<evidence type="ECO:0000256" key="6">
    <source>
        <dbReference type="ARBA" id="ARBA00023326"/>
    </source>
</evidence>
<feature type="region of interest" description="Disordered" evidence="8">
    <location>
        <begin position="295"/>
        <end position="317"/>
    </location>
</feature>
<protein>
    <submittedName>
        <fullName evidence="11">Endo-1,4-beta-glucanase/xyloglucanase, putative, gly74A</fullName>
    </submittedName>
</protein>
<dbReference type="InterPro" id="IPR031778">
    <property type="entry name" value="Sortilin_N"/>
</dbReference>
<evidence type="ECO:0000256" key="5">
    <source>
        <dbReference type="ARBA" id="ARBA00023295"/>
    </source>
</evidence>
<dbReference type="Gene3D" id="2.130.10.10">
    <property type="entry name" value="YVTN repeat-like/Quinoprotein amine dehydrogenase"/>
    <property type="match status" value="2"/>
</dbReference>
<feature type="chain" id="PRO_5045115868" evidence="9">
    <location>
        <begin position="23"/>
        <end position="854"/>
    </location>
</feature>
<reference evidence="11" key="1">
    <citation type="submission" date="2009-10" db="EMBL/GenBank/DDBJ databases">
        <title>Complete sequence of Fibrobacter succinogenes subsp. succinogenes S85.</title>
        <authorList>
            <consortium name="US DOE Joint Genome Institute"/>
            <person name="Lucas S."/>
            <person name="Copeland A."/>
            <person name="Lapidus A."/>
            <person name="Glavina del Rio T."/>
            <person name="Tice H."/>
            <person name="Bruce D."/>
            <person name="Goodwin L."/>
            <person name="Pitluck S."/>
            <person name="Chertkov O."/>
            <person name="Detter J.C."/>
            <person name="Han C."/>
            <person name="Tapia R."/>
            <person name="Larimer F."/>
            <person name="Land M."/>
            <person name="Hauser L."/>
            <person name="Kyrpides N."/>
            <person name="Mikhailova N."/>
            <person name="Weimer P.J."/>
            <person name="Stevenson D.M."/>
            <person name="Boyum J."/>
            <person name="Brumm P.I."/>
            <person name="Mead D."/>
        </authorList>
    </citation>
    <scope>NUCLEOTIDE SEQUENCE [LARGE SCALE GENOMIC DNA]</scope>
    <source>
        <strain evidence="11">S85</strain>
    </source>
</reference>
<evidence type="ECO:0000259" key="10">
    <source>
        <dbReference type="Pfam" id="PF15902"/>
    </source>
</evidence>
<dbReference type="Pfam" id="PF15899">
    <property type="entry name" value="BNR_6"/>
    <property type="match status" value="1"/>
</dbReference>
<evidence type="ECO:0000256" key="8">
    <source>
        <dbReference type="SAM" id="MobiDB-lite"/>
    </source>
</evidence>
<dbReference type="CDD" id="cd15482">
    <property type="entry name" value="Sialidase_non-viral"/>
    <property type="match status" value="2"/>
</dbReference>
<dbReference type="PANTHER" id="PTHR43739:SF2">
    <property type="entry name" value="OLIGOXYLOGLUCAN-REDUCING END-SPECIFIC XYLOGLUCANASE-RELATED"/>
    <property type="match status" value="1"/>
</dbReference>